<evidence type="ECO:0000313" key="2">
    <source>
        <dbReference type="Proteomes" id="UP000002247"/>
    </source>
</evidence>
<gene>
    <name evidence="1" type="ordered locus">Srot_0139</name>
</gene>
<dbReference type="STRING" id="640132.Srot_0139"/>
<evidence type="ECO:0000313" key="1">
    <source>
        <dbReference type="EMBL" id="ADG96628.1"/>
    </source>
</evidence>
<dbReference type="eggNOG" id="ENOG5031JAA">
    <property type="taxonomic scope" value="Bacteria"/>
</dbReference>
<dbReference type="HOGENOM" id="CLU_1414295_0_0_11"/>
<proteinExistence type="predicted"/>
<organism evidence="1 2">
    <name type="scientific">Segniliparus rotundus (strain ATCC BAA-972 / CDC 1076 / CIP 108378 / DSM 44985 / JCM 13578)</name>
    <dbReference type="NCBI Taxonomy" id="640132"/>
    <lineage>
        <taxon>Bacteria</taxon>
        <taxon>Bacillati</taxon>
        <taxon>Actinomycetota</taxon>
        <taxon>Actinomycetes</taxon>
        <taxon>Mycobacteriales</taxon>
        <taxon>Segniliparaceae</taxon>
        <taxon>Segniliparus</taxon>
    </lineage>
</organism>
<keyword evidence="2" id="KW-1185">Reference proteome</keyword>
<dbReference type="Proteomes" id="UP000002247">
    <property type="component" value="Chromosome"/>
</dbReference>
<accession>D6ZA86</accession>
<protein>
    <submittedName>
        <fullName evidence="1">Uncharacterized protein</fullName>
    </submittedName>
</protein>
<dbReference type="EMBL" id="CP001958">
    <property type="protein sequence ID" value="ADG96628.1"/>
    <property type="molecule type" value="Genomic_DNA"/>
</dbReference>
<dbReference type="KEGG" id="srt:Srot_0139"/>
<sequence>MRVVRSFLLWAVPFVVVFGAAAGFAVWHEQQQGQQARAVAEHKLDRFRPGECLTASPGRSGAETFGQDDEDLRLTDCASAGVTLTVGLKVRGEDECPSQYYFTYRVNLDGRQVGALCLVENLREGHCYTMSATPPLHEETACSTTAEEAASVRDDRVVKAVEGSNDPSVCVDSSPVTYPEPKRVYCMGSPVS</sequence>
<dbReference type="RefSeq" id="WP_013137084.1">
    <property type="nucleotide sequence ID" value="NC_014168.1"/>
</dbReference>
<name>D6ZA86_SEGRD</name>
<dbReference type="AlphaFoldDB" id="D6ZA86"/>
<reference evidence="1 2" key="1">
    <citation type="journal article" date="2010" name="Stand. Genomic Sci.">
        <title>Complete genome sequence of Segniliparus rotundus type strain (CDC 1076).</title>
        <authorList>
            <person name="Sikorski J."/>
            <person name="Lapidus A."/>
            <person name="Copeland A."/>
            <person name="Misra M."/>
            <person name="Glavina Del Rio T."/>
            <person name="Nolan M."/>
            <person name="Lucas S."/>
            <person name="Chen F."/>
            <person name="Tice H."/>
            <person name="Cheng J.F."/>
            <person name="Jando M."/>
            <person name="Schneider S."/>
            <person name="Bruce D."/>
            <person name="Goodwin L."/>
            <person name="Pitluck S."/>
            <person name="Liolios K."/>
            <person name="Mikhailova N."/>
            <person name="Pati A."/>
            <person name="Ivanova N."/>
            <person name="Mavromatis K."/>
            <person name="Chen A."/>
            <person name="Palaniappan K."/>
            <person name="Chertkov O."/>
            <person name="Land M."/>
            <person name="Hauser L."/>
            <person name="Chang Y.J."/>
            <person name="Jeffries C.D."/>
            <person name="Brettin T."/>
            <person name="Detter J.C."/>
            <person name="Han C."/>
            <person name="Rohde M."/>
            <person name="Goker M."/>
            <person name="Bristow J."/>
            <person name="Eisen J.A."/>
            <person name="Markowitz V."/>
            <person name="Hugenholtz P."/>
            <person name="Kyrpides N.C."/>
            <person name="Klenk H.P."/>
        </authorList>
    </citation>
    <scope>NUCLEOTIDE SEQUENCE [LARGE SCALE GENOMIC DNA]</scope>
    <source>
        <strain evidence="2">ATCC BAA-972 / CDC 1076 / CIP 108378 / DSM 44985 / JCM 13578</strain>
    </source>
</reference>